<dbReference type="PANTHER" id="PTHR33337">
    <property type="entry name" value="GFA DOMAIN-CONTAINING PROTEIN"/>
    <property type="match status" value="1"/>
</dbReference>
<sequence length="147" mass="16041">VSEKELDVSDKCQSGGCLCGAVKYEFDKPNLISAHHCHCIDCQKSTGSGKATIFVLPSEAIQMEGELKFHSTPTASGRNMSRGFCEECGSPVLSFIEEMPAVKFVKAGSLDDSSWLKIDSNFYSSSAHSWSPIDEDILSFTHNPDKL</sequence>
<evidence type="ECO:0000256" key="3">
    <source>
        <dbReference type="ARBA" id="ARBA00022833"/>
    </source>
</evidence>
<keyword evidence="2" id="KW-0479">Metal-binding</keyword>
<dbReference type="SUPFAM" id="SSF51316">
    <property type="entry name" value="Mss4-like"/>
    <property type="match status" value="1"/>
</dbReference>
<feature type="non-terminal residue" evidence="6">
    <location>
        <position position="1"/>
    </location>
</feature>
<dbReference type="PANTHER" id="PTHR33337:SF40">
    <property type="entry name" value="CENP-V_GFA DOMAIN-CONTAINING PROTEIN-RELATED"/>
    <property type="match status" value="1"/>
</dbReference>
<keyword evidence="4" id="KW-0456">Lyase</keyword>
<name>A0A383CY61_9ZZZZ</name>
<dbReference type="Pfam" id="PF04828">
    <property type="entry name" value="GFA"/>
    <property type="match status" value="1"/>
</dbReference>
<keyword evidence="3" id="KW-0862">Zinc</keyword>
<feature type="domain" description="CENP-V/GFA" evidence="5">
    <location>
        <begin position="13"/>
        <end position="131"/>
    </location>
</feature>
<evidence type="ECO:0000256" key="2">
    <source>
        <dbReference type="ARBA" id="ARBA00022723"/>
    </source>
</evidence>
<evidence type="ECO:0000256" key="1">
    <source>
        <dbReference type="ARBA" id="ARBA00005495"/>
    </source>
</evidence>
<dbReference type="GO" id="GO:0046872">
    <property type="term" value="F:metal ion binding"/>
    <property type="evidence" value="ECO:0007669"/>
    <property type="project" value="UniProtKB-KW"/>
</dbReference>
<dbReference type="GO" id="GO:0016846">
    <property type="term" value="F:carbon-sulfur lyase activity"/>
    <property type="evidence" value="ECO:0007669"/>
    <property type="project" value="InterPro"/>
</dbReference>
<organism evidence="6">
    <name type="scientific">marine metagenome</name>
    <dbReference type="NCBI Taxonomy" id="408172"/>
    <lineage>
        <taxon>unclassified sequences</taxon>
        <taxon>metagenomes</taxon>
        <taxon>ecological metagenomes</taxon>
    </lineage>
</organism>
<dbReference type="PROSITE" id="PS51891">
    <property type="entry name" value="CENP_V_GFA"/>
    <property type="match status" value="1"/>
</dbReference>
<dbReference type="AlphaFoldDB" id="A0A383CY61"/>
<proteinExistence type="inferred from homology"/>
<reference evidence="6" key="1">
    <citation type="submission" date="2018-05" db="EMBL/GenBank/DDBJ databases">
        <authorList>
            <person name="Lanie J.A."/>
            <person name="Ng W.-L."/>
            <person name="Kazmierczak K.M."/>
            <person name="Andrzejewski T.M."/>
            <person name="Davidsen T.M."/>
            <person name="Wayne K.J."/>
            <person name="Tettelin H."/>
            <person name="Glass J.I."/>
            <person name="Rusch D."/>
            <person name="Podicherti R."/>
            <person name="Tsui H.-C.T."/>
            <person name="Winkler M.E."/>
        </authorList>
    </citation>
    <scope>NUCLEOTIDE SEQUENCE</scope>
</reference>
<protein>
    <recommendedName>
        <fullName evidence="5">CENP-V/GFA domain-containing protein</fullName>
    </recommendedName>
</protein>
<dbReference type="InterPro" id="IPR011057">
    <property type="entry name" value="Mss4-like_sf"/>
</dbReference>
<gene>
    <name evidence="6" type="ORF">METZ01_LOCUS490121</name>
</gene>
<comment type="similarity">
    <text evidence="1">Belongs to the Gfa family.</text>
</comment>
<evidence type="ECO:0000313" key="6">
    <source>
        <dbReference type="EMBL" id="SVE37267.1"/>
    </source>
</evidence>
<dbReference type="Gene3D" id="3.90.1590.10">
    <property type="entry name" value="glutathione-dependent formaldehyde- activating enzyme (gfa)"/>
    <property type="match status" value="1"/>
</dbReference>
<evidence type="ECO:0000259" key="5">
    <source>
        <dbReference type="PROSITE" id="PS51891"/>
    </source>
</evidence>
<dbReference type="EMBL" id="UINC01212789">
    <property type="protein sequence ID" value="SVE37267.1"/>
    <property type="molecule type" value="Genomic_DNA"/>
</dbReference>
<dbReference type="InterPro" id="IPR006913">
    <property type="entry name" value="CENP-V/GFA"/>
</dbReference>
<evidence type="ECO:0000256" key="4">
    <source>
        <dbReference type="ARBA" id="ARBA00023239"/>
    </source>
</evidence>
<accession>A0A383CY61</accession>